<gene>
    <name evidence="2" type="ORF">CSO01_34330</name>
</gene>
<dbReference type="EMBL" id="BKAL01000015">
    <property type="protein sequence ID" value="GEP70718.1"/>
    <property type="molecule type" value="Genomic_DNA"/>
</dbReference>
<proteinExistence type="predicted"/>
<evidence type="ECO:0000259" key="1">
    <source>
        <dbReference type="SMART" id="SM00900"/>
    </source>
</evidence>
<protein>
    <recommendedName>
        <fullName evidence="1">FMN-binding domain-containing protein</fullName>
    </recommendedName>
</protein>
<dbReference type="GO" id="GO:0016020">
    <property type="term" value="C:membrane"/>
    <property type="evidence" value="ECO:0007669"/>
    <property type="project" value="InterPro"/>
</dbReference>
<reference evidence="2 3" key="1">
    <citation type="submission" date="2019-07" db="EMBL/GenBank/DDBJ databases">
        <title>Whole genome shotgun sequence of Cellulomonas soli NBRC 109434.</title>
        <authorList>
            <person name="Hosoyama A."/>
            <person name="Uohara A."/>
            <person name="Ohji S."/>
            <person name="Ichikawa N."/>
        </authorList>
    </citation>
    <scope>NUCLEOTIDE SEQUENCE [LARGE SCALE GENOMIC DNA]</scope>
    <source>
        <strain evidence="2 3">NBRC 109434</strain>
    </source>
</reference>
<dbReference type="SMART" id="SM00900">
    <property type="entry name" value="FMN_bind"/>
    <property type="match status" value="1"/>
</dbReference>
<comment type="caution">
    <text evidence="2">The sequence shown here is derived from an EMBL/GenBank/DDBJ whole genome shotgun (WGS) entry which is preliminary data.</text>
</comment>
<organism evidence="2 3">
    <name type="scientific">Cellulomonas soli</name>
    <dbReference type="NCBI Taxonomy" id="931535"/>
    <lineage>
        <taxon>Bacteria</taxon>
        <taxon>Bacillati</taxon>
        <taxon>Actinomycetota</taxon>
        <taxon>Actinomycetes</taxon>
        <taxon>Micrococcales</taxon>
        <taxon>Cellulomonadaceae</taxon>
        <taxon>Cellulomonas</taxon>
    </lineage>
</organism>
<dbReference type="Gene3D" id="3.90.1010.20">
    <property type="match status" value="1"/>
</dbReference>
<accession>A0A512PHM6</accession>
<evidence type="ECO:0000313" key="3">
    <source>
        <dbReference type="Proteomes" id="UP000321798"/>
    </source>
</evidence>
<dbReference type="InterPro" id="IPR007329">
    <property type="entry name" value="FMN-bd"/>
</dbReference>
<name>A0A512PHM6_9CELL</name>
<dbReference type="Pfam" id="PF04205">
    <property type="entry name" value="FMN_bind"/>
    <property type="match status" value="1"/>
</dbReference>
<dbReference type="AlphaFoldDB" id="A0A512PHM6"/>
<keyword evidence="3" id="KW-1185">Reference proteome</keyword>
<sequence length="93" mass="9553">MADGTYTGTTVSTRFGDVQVQITVSGGAITSSDAIAYPTRDGKSKQINAYAVPTLNDEALSAQSASIDLVSGATYTSNGYVQSLQDAIDQALA</sequence>
<dbReference type="Proteomes" id="UP000321798">
    <property type="component" value="Unassembled WGS sequence"/>
</dbReference>
<evidence type="ECO:0000313" key="2">
    <source>
        <dbReference type="EMBL" id="GEP70718.1"/>
    </source>
</evidence>
<dbReference type="GO" id="GO:0010181">
    <property type="term" value="F:FMN binding"/>
    <property type="evidence" value="ECO:0007669"/>
    <property type="project" value="InterPro"/>
</dbReference>
<feature type="domain" description="FMN-binding" evidence="1">
    <location>
        <begin position="14"/>
        <end position="91"/>
    </location>
</feature>